<keyword evidence="1" id="KW-0808">Transferase</keyword>
<dbReference type="EC" id="2.4.-.-" evidence="1"/>
<organism evidence="1 2">
    <name type="scientific">Candidatus Anaerobiospirillum pullistercoris</name>
    <dbReference type="NCBI Taxonomy" id="2838452"/>
    <lineage>
        <taxon>Bacteria</taxon>
        <taxon>Pseudomonadati</taxon>
        <taxon>Pseudomonadota</taxon>
        <taxon>Gammaproteobacteria</taxon>
        <taxon>Aeromonadales</taxon>
        <taxon>Succinivibrionaceae</taxon>
        <taxon>Anaerobiospirillum</taxon>
    </lineage>
</organism>
<dbReference type="Gene3D" id="3.40.50.2000">
    <property type="entry name" value="Glycogen Phosphorylase B"/>
    <property type="match status" value="1"/>
</dbReference>
<protein>
    <submittedName>
        <fullName evidence="1">Glycosyltransferase</fullName>
        <ecNumber evidence="1">2.4.-.-</ecNumber>
    </submittedName>
</protein>
<reference evidence="1" key="1">
    <citation type="journal article" date="2021" name="PeerJ">
        <title>Extensive microbial diversity within the chicken gut microbiome revealed by metagenomics and culture.</title>
        <authorList>
            <person name="Gilroy R."/>
            <person name="Ravi A."/>
            <person name="Getino M."/>
            <person name="Pursley I."/>
            <person name="Horton D.L."/>
            <person name="Alikhan N.F."/>
            <person name="Baker D."/>
            <person name="Gharbi K."/>
            <person name="Hall N."/>
            <person name="Watson M."/>
            <person name="Adriaenssens E.M."/>
            <person name="Foster-Nyarko E."/>
            <person name="Jarju S."/>
            <person name="Secka A."/>
            <person name="Antonio M."/>
            <person name="Oren A."/>
            <person name="Chaudhuri R.R."/>
            <person name="La Ragione R."/>
            <person name="Hildebrand F."/>
            <person name="Pallen M.J."/>
        </authorList>
    </citation>
    <scope>NUCLEOTIDE SEQUENCE</scope>
    <source>
        <strain evidence="1">USASDec5-558</strain>
    </source>
</reference>
<gene>
    <name evidence="1" type="ORF">H9850_03095</name>
</gene>
<sequence length="406" mass="46095">MPKILWMSPYSLHDISSGASIHCKTVLEGLVKRGFEVWSCSSFIFDVPNGARLFPNLKEKLENSKQNVFEMDENGIHYIYTRCRSTFETENTLAEQELHFQVFLEVLDRFAPDFVMAFGTDMGSMTCFAEAKRRGIVTIYPVLNGNHGHYSFPNTDIIMTDSKASENMYRSRDHIRMIPTGEIFDTSNFVAKKRDPKYVTFINPSFEKGLAIFAKLALRCKTELPDLRFLVVNSRGNFAENVQYLHVKGDKNQHPFTPKDFSNVDMTPGTNNMRPIFGSTKVLVAPSLWWESWGRVATEAVFNNIPVLSSTSGGLPEAAGGAGIHLQAPAHCVADYLSIPDDEEIEPWFEALKRLLNEDWSAQLTKAQEDLGIEKGLDRVIQILMPYIQERRNTHISFNHYGYLNS</sequence>
<dbReference type="Pfam" id="PF13692">
    <property type="entry name" value="Glyco_trans_1_4"/>
    <property type="match status" value="1"/>
</dbReference>
<dbReference type="Proteomes" id="UP000886829">
    <property type="component" value="Unassembled WGS sequence"/>
</dbReference>
<reference evidence="1" key="2">
    <citation type="submission" date="2021-04" db="EMBL/GenBank/DDBJ databases">
        <authorList>
            <person name="Gilroy R."/>
        </authorList>
    </citation>
    <scope>NUCLEOTIDE SEQUENCE</scope>
    <source>
        <strain evidence="1">USASDec5-558</strain>
    </source>
</reference>
<evidence type="ECO:0000313" key="2">
    <source>
        <dbReference type="Proteomes" id="UP000886829"/>
    </source>
</evidence>
<dbReference type="EMBL" id="DXEV01000059">
    <property type="protein sequence ID" value="HIX56440.1"/>
    <property type="molecule type" value="Genomic_DNA"/>
</dbReference>
<evidence type="ECO:0000313" key="1">
    <source>
        <dbReference type="EMBL" id="HIX56440.1"/>
    </source>
</evidence>
<comment type="caution">
    <text evidence="1">The sequence shown here is derived from an EMBL/GenBank/DDBJ whole genome shotgun (WGS) entry which is preliminary data.</text>
</comment>
<dbReference type="AlphaFoldDB" id="A0A9D2B0A2"/>
<name>A0A9D2B0A2_9GAMM</name>
<dbReference type="SUPFAM" id="SSF53756">
    <property type="entry name" value="UDP-Glycosyltransferase/glycogen phosphorylase"/>
    <property type="match status" value="1"/>
</dbReference>
<proteinExistence type="predicted"/>
<dbReference type="GO" id="GO:0016757">
    <property type="term" value="F:glycosyltransferase activity"/>
    <property type="evidence" value="ECO:0007669"/>
    <property type="project" value="UniProtKB-KW"/>
</dbReference>
<keyword evidence="1" id="KW-0328">Glycosyltransferase</keyword>
<accession>A0A9D2B0A2</accession>